<keyword evidence="3" id="KW-1185">Reference proteome</keyword>
<evidence type="ECO:0000256" key="1">
    <source>
        <dbReference type="SAM" id="MobiDB-lite"/>
    </source>
</evidence>
<evidence type="ECO:0000313" key="2">
    <source>
        <dbReference type="EMBL" id="KAK6327716.1"/>
    </source>
</evidence>
<proteinExistence type="predicted"/>
<feature type="compositionally biased region" description="Polar residues" evidence="1">
    <location>
        <begin position="575"/>
        <end position="590"/>
    </location>
</feature>
<evidence type="ECO:0000313" key="3">
    <source>
        <dbReference type="Proteomes" id="UP001356427"/>
    </source>
</evidence>
<feature type="region of interest" description="Disordered" evidence="1">
    <location>
        <begin position="529"/>
        <end position="590"/>
    </location>
</feature>
<dbReference type="AlphaFoldDB" id="A0AAN8MIK0"/>
<protein>
    <submittedName>
        <fullName evidence="2">Uncharacterized protein</fullName>
    </submittedName>
</protein>
<feature type="compositionally biased region" description="Low complexity" evidence="1">
    <location>
        <begin position="207"/>
        <end position="226"/>
    </location>
</feature>
<dbReference type="Proteomes" id="UP001356427">
    <property type="component" value="Unassembled WGS sequence"/>
</dbReference>
<gene>
    <name evidence="2" type="ORF">J4Q44_G00033620</name>
</gene>
<dbReference type="EMBL" id="JAGTTL010000002">
    <property type="protein sequence ID" value="KAK6327716.1"/>
    <property type="molecule type" value="Genomic_DNA"/>
</dbReference>
<feature type="compositionally biased region" description="Polar residues" evidence="1">
    <location>
        <begin position="266"/>
        <end position="282"/>
    </location>
</feature>
<reference evidence="2 3" key="1">
    <citation type="submission" date="2021-04" db="EMBL/GenBank/DDBJ databases">
        <authorList>
            <person name="De Guttry C."/>
            <person name="Zahm M."/>
            <person name="Klopp C."/>
            <person name="Cabau C."/>
            <person name="Louis A."/>
            <person name="Berthelot C."/>
            <person name="Parey E."/>
            <person name="Roest Crollius H."/>
            <person name="Montfort J."/>
            <person name="Robinson-Rechavi M."/>
            <person name="Bucao C."/>
            <person name="Bouchez O."/>
            <person name="Gislard M."/>
            <person name="Lluch J."/>
            <person name="Milhes M."/>
            <person name="Lampietro C."/>
            <person name="Lopez Roques C."/>
            <person name="Donnadieu C."/>
            <person name="Braasch I."/>
            <person name="Desvignes T."/>
            <person name="Postlethwait J."/>
            <person name="Bobe J."/>
            <person name="Wedekind C."/>
            <person name="Guiguen Y."/>
        </authorList>
    </citation>
    <scope>NUCLEOTIDE SEQUENCE [LARGE SCALE GENOMIC DNA]</scope>
    <source>
        <strain evidence="2">Cs_M1</strain>
        <tissue evidence="2">Blood</tissue>
    </source>
</reference>
<feature type="region of interest" description="Disordered" evidence="1">
    <location>
        <begin position="206"/>
        <end position="226"/>
    </location>
</feature>
<feature type="region of interest" description="Disordered" evidence="1">
    <location>
        <begin position="328"/>
        <end position="362"/>
    </location>
</feature>
<sequence>MQPGGAHNAVCGQSLLSNSLRVYLNNKNRLQPIIGLGCVTECVTFGRDSEAVYLCEVCVCRLSKADVRSHIMGSLHRYNYIKVHHPHFVSEWKQSSPDLSKLARPLMEMAQILEKREGTGDVQVLKLDAAMYEDMTSHSESDALILLHAIRTGREQRDLQSQSVKTSIQSEYLTIQSQRTVISPRRLSVQPEKPVVQLDNRTVLWKSPTARSRNSSSQSEKSPVLQQSVSIQSQLSSWEEEGFLHGSKPLIGASLKRPASPWQHDPSLSPTPYVTAGSQTSLGGPEGKGAGLQGVPAKLIRCEPVFKVSLSMNDGPWLLERNSFGLETSPSSLTHASPLHSPTVDASPQPPPAPSHLLGQPGNSVAARLRNTHENTHTMEYTHTPTMRLGPAIPDQQLTTGDEDTDTDSLYLGGEQRFTVSALYPGREENTTDGLYLVRKENSTDRLHSVKEQNSTDMVYLRREQDRTDHLYSENDRLTDTKFHVRVGQNNRQGRIDPGLACARDLITDTASVAGPILFTTGRLSKESLTNTPLMDEQQQEEERGNKCRSGAQRLAEDDRTTDSLYSTGERITDSGFSTGERSTDSQSLTTEVTTDRWYATGEGLTDCQLMEEEEQCKAEIQNGVGLIVEVMVEEGERWGGKGREREENSDFYHQQYLQGQPPQRPQAQGFTGTHRGAVGLHMVDTADLRHDIALHRDQAGPVLHREEMSSRMGDMAAMQQVQLHEAEYRGAWTYGGTPLTPDTYRTDPQGYETHPDPCPYPPFPEGHRINCDPYQVVSDWFRTTPGPQFLHSNPDEFTPQALPYPHHTLTQGIGPHTHSGPFPRKMGGVQPQEYRRLPSPPCVMVYRSRPRHPQPFYPGRGGYQSPRHGPTFPPRPPHYRGAYWGHSPARDPWAAPGPGPPWV</sequence>
<feature type="region of interest" description="Disordered" evidence="1">
    <location>
        <begin position="255"/>
        <end position="290"/>
    </location>
</feature>
<feature type="region of interest" description="Disordered" evidence="1">
    <location>
        <begin position="851"/>
        <end position="874"/>
    </location>
</feature>
<name>A0AAN8MIK0_9TELE</name>
<accession>A0AAN8MIK0</accession>
<comment type="caution">
    <text evidence="2">The sequence shown here is derived from an EMBL/GenBank/DDBJ whole genome shotgun (WGS) entry which is preliminary data.</text>
</comment>
<organism evidence="2 3">
    <name type="scientific">Coregonus suidteri</name>
    <dbReference type="NCBI Taxonomy" id="861788"/>
    <lineage>
        <taxon>Eukaryota</taxon>
        <taxon>Metazoa</taxon>
        <taxon>Chordata</taxon>
        <taxon>Craniata</taxon>
        <taxon>Vertebrata</taxon>
        <taxon>Euteleostomi</taxon>
        <taxon>Actinopterygii</taxon>
        <taxon>Neopterygii</taxon>
        <taxon>Teleostei</taxon>
        <taxon>Protacanthopterygii</taxon>
        <taxon>Salmoniformes</taxon>
        <taxon>Salmonidae</taxon>
        <taxon>Coregoninae</taxon>
        <taxon>Coregonus</taxon>
    </lineage>
</organism>